<accession>A0A3G5AF07</accession>
<proteinExistence type="predicted"/>
<sequence>MVYWVMLRSCASSMKMQRMFCNGFIVDNSSG</sequence>
<dbReference type="EMBL" id="MK072427">
    <property type="protein sequence ID" value="AYV84861.1"/>
    <property type="molecule type" value="Genomic_DNA"/>
</dbReference>
<protein>
    <submittedName>
        <fullName evidence="1">Uncharacterized protein</fullName>
    </submittedName>
</protein>
<evidence type="ECO:0000313" key="1">
    <source>
        <dbReference type="EMBL" id="AYV84861.1"/>
    </source>
</evidence>
<gene>
    <name evidence="1" type="ORF">Hyperionvirus45_10</name>
</gene>
<organism evidence="1">
    <name type="scientific">Hyperionvirus sp</name>
    <dbReference type="NCBI Taxonomy" id="2487770"/>
    <lineage>
        <taxon>Viruses</taxon>
        <taxon>Varidnaviria</taxon>
        <taxon>Bamfordvirae</taxon>
        <taxon>Nucleocytoviricota</taxon>
        <taxon>Megaviricetes</taxon>
        <taxon>Imitervirales</taxon>
        <taxon>Mimiviridae</taxon>
        <taxon>Klosneuvirinae</taxon>
    </lineage>
</organism>
<name>A0A3G5AF07_9VIRU</name>
<reference evidence="1" key="1">
    <citation type="submission" date="2018-10" db="EMBL/GenBank/DDBJ databases">
        <title>Hidden diversity of soil giant viruses.</title>
        <authorList>
            <person name="Schulz F."/>
            <person name="Alteio L."/>
            <person name="Goudeau D."/>
            <person name="Ryan E.M."/>
            <person name="Malmstrom R.R."/>
            <person name="Blanchard J."/>
            <person name="Woyke T."/>
        </authorList>
    </citation>
    <scope>NUCLEOTIDE SEQUENCE</scope>
    <source>
        <strain evidence="1">HYV1</strain>
    </source>
</reference>